<evidence type="ECO:0000256" key="2">
    <source>
        <dbReference type="SAM" id="MobiDB-lite"/>
    </source>
</evidence>
<dbReference type="AlphaFoldDB" id="A0A1U7Y6N8"/>
<dbReference type="PANTHER" id="PTHR33233">
    <property type="entry name" value="ENDONUCLEASE/EXONUCLEASE/PHOSPHATASE"/>
    <property type="match status" value="1"/>
</dbReference>
<evidence type="ECO:0000313" key="5">
    <source>
        <dbReference type="RefSeq" id="XP_009794470.1"/>
    </source>
</evidence>
<dbReference type="Pfam" id="PF03372">
    <property type="entry name" value="Exo_endo_phos"/>
    <property type="match status" value="1"/>
</dbReference>
<dbReference type="RefSeq" id="XP_009794470.1">
    <property type="nucleotide sequence ID" value="XM_009796168.1"/>
</dbReference>
<feature type="coiled-coil region" evidence="1">
    <location>
        <begin position="521"/>
        <end position="548"/>
    </location>
</feature>
<gene>
    <name evidence="5" type="primary">LOC104241241</name>
</gene>
<name>A0A1U7Y6N8_NICSY</name>
<dbReference type="SUPFAM" id="SSF56219">
    <property type="entry name" value="DNase I-like"/>
    <property type="match status" value="1"/>
</dbReference>
<dbReference type="InterPro" id="IPR005135">
    <property type="entry name" value="Endo/exonuclease/phosphatase"/>
</dbReference>
<feature type="compositionally biased region" description="Basic and acidic residues" evidence="2">
    <location>
        <begin position="243"/>
        <end position="259"/>
    </location>
</feature>
<dbReference type="PANTHER" id="PTHR33233:SF17">
    <property type="entry name" value="DUF4283 DOMAIN-CONTAINING PROTEIN"/>
    <property type="match status" value="1"/>
</dbReference>
<reference evidence="4" key="1">
    <citation type="journal article" date="2013" name="Genome Biol.">
        <title>Reference genomes and transcriptomes of Nicotiana sylvestris and Nicotiana tomentosiformis.</title>
        <authorList>
            <person name="Sierro N."/>
            <person name="Battey J.N."/>
            <person name="Ouadi S."/>
            <person name="Bovet L."/>
            <person name="Goepfert S."/>
            <person name="Bakaher N."/>
            <person name="Peitsch M.C."/>
            <person name="Ivanov N.V."/>
        </authorList>
    </citation>
    <scope>NUCLEOTIDE SEQUENCE [LARGE SCALE GENOMIC DNA]</scope>
</reference>
<keyword evidence="4" id="KW-1185">Reference proteome</keyword>
<proteinExistence type="predicted"/>
<sequence length="645" mass="75378">MEKDTKEFVKKCDKLPKVFTDDSSAQGTTSLGSVLLSFHETGNGHSRPSTSGRRLFNRNRASNNGMSLDYIPPELIDGNVMVKLDKDDTNREADKWKAALVSRDSLSRIASAIGVPKYVDECTTKQTRVSFARMLIEVNVTKPLPDEVTVMDPTGRTFQQLVIFEWKPDYCNDCLMIGHNCAKKNKMRNEQKGNRLENKKQVPTKMTQTWIPKEDKRNVNDSNADKHNSQTEEAHQQTQKTTENVKAKEVDPQSKEKRLLKGKEAKEINGRPVGLLVERTIPLRNDFDLLQREDEITWDTNAYKVDILIKEAQFIHCAILSRNQQTDCIITIVYGFNTLEQRKELWNQLENLAKSIRKPWIIWGDFNAIISPQDRLKGAPITRHEIKDFAECIQQLMINQLPWKGDYYTWTNKQQGSDRIWSRIDRAFGNTKLMLQYGHLMTEYKLPHISVHCPMMIYINMKESRVKAAFKFFNVWATHKDFLQLVEEEWKHIYYPHKMRNFWAKQKALREKLRRLNEAEFKGITTRINQAREDLKEIQHNLRQHYSDEQATEEKKVICQLEQWSLIEESALQQKARAKWIKLEDANTSYFSAVIKDRKQRKQILKLDTQEGEKITDPNDIKLEIIQFYKSLIGTALQKLQQSIQ</sequence>
<evidence type="ECO:0000313" key="4">
    <source>
        <dbReference type="Proteomes" id="UP000189701"/>
    </source>
</evidence>
<dbReference type="Gene3D" id="3.60.10.10">
    <property type="entry name" value="Endonuclease/exonuclease/phosphatase"/>
    <property type="match status" value="1"/>
</dbReference>
<keyword evidence="1" id="KW-0175">Coiled coil</keyword>
<organism evidence="4 5">
    <name type="scientific">Nicotiana sylvestris</name>
    <name type="common">Wood tobacco</name>
    <name type="synonym">South American tobacco</name>
    <dbReference type="NCBI Taxonomy" id="4096"/>
    <lineage>
        <taxon>Eukaryota</taxon>
        <taxon>Viridiplantae</taxon>
        <taxon>Streptophyta</taxon>
        <taxon>Embryophyta</taxon>
        <taxon>Tracheophyta</taxon>
        <taxon>Spermatophyta</taxon>
        <taxon>Magnoliopsida</taxon>
        <taxon>eudicotyledons</taxon>
        <taxon>Gunneridae</taxon>
        <taxon>Pentapetalae</taxon>
        <taxon>asterids</taxon>
        <taxon>lamiids</taxon>
        <taxon>Solanales</taxon>
        <taxon>Solanaceae</taxon>
        <taxon>Nicotianoideae</taxon>
        <taxon>Nicotianeae</taxon>
        <taxon>Nicotiana</taxon>
    </lineage>
</organism>
<accession>A0A1U7Y6N8</accession>
<evidence type="ECO:0000259" key="3">
    <source>
        <dbReference type="Pfam" id="PF03372"/>
    </source>
</evidence>
<feature type="region of interest" description="Disordered" evidence="2">
    <location>
        <begin position="210"/>
        <end position="259"/>
    </location>
</feature>
<feature type="region of interest" description="Disordered" evidence="2">
    <location>
        <begin position="39"/>
        <end position="58"/>
    </location>
</feature>
<dbReference type="Proteomes" id="UP000189701">
    <property type="component" value="Unplaced"/>
</dbReference>
<reference evidence="5" key="2">
    <citation type="submission" date="2025-08" db="UniProtKB">
        <authorList>
            <consortium name="RefSeq"/>
        </authorList>
    </citation>
    <scope>IDENTIFICATION</scope>
    <source>
        <tissue evidence="5">Leaf</tissue>
    </source>
</reference>
<dbReference type="eggNOG" id="KOG1075">
    <property type="taxonomic scope" value="Eukaryota"/>
</dbReference>
<dbReference type="InterPro" id="IPR036691">
    <property type="entry name" value="Endo/exonu/phosph_ase_sf"/>
</dbReference>
<protein>
    <submittedName>
        <fullName evidence="5">Uncharacterized protein LOC104241241</fullName>
    </submittedName>
</protein>
<dbReference type="GO" id="GO:0003824">
    <property type="term" value="F:catalytic activity"/>
    <property type="evidence" value="ECO:0007669"/>
    <property type="project" value="InterPro"/>
</dbReference>
<evidence type="ECO:0000256" key="1">
    <source>
        <dbReference type="SAM" id="Coils"/>
    </source>
</evidence>
<feature type="compositionally biased region" description="Basic and acidic residues" evidence="2">
    <location>
        <begin position="212"/>
        <end position="235"/>
    </location>
</feature>
<feature type="domain" description="Endonuclease/exonuclease/phosphatase" evidence="3">
    <location>
        <begin position="317"/>
        <end position="431"/>
    </location>
</feature>
<feature type="compositionally biased region" description="Polar residues" evidence="2">
    <location>
        <begin position="43"/>
        <end position="52"/>
    </location>
</feature>